<sequence length="145" mass="16314">MPTGTRQETMDQFWRRSAKEQVPLISRCHDLDHPKETTTPASLLLESRKTFPILCSTYGYGGWKRRYVQPEILSGNWPEILKHRPRINILRTTISNEANFPEATSSLATTARPHALPLAVPPSTTTFSMHSRATGSSRTSLHDDG</sequence>
<reference evidence="2 3" key="1">
    <citation type="journal article" date="2018" name="New Phytol.">
        <title>Phylogenomics of Endogonaceae and evolution of mycorrhizas within Mucoromycota.</title>
        <authorList>
            <person name="Chang Y."/>
            <person name="Desiro A."/>
            <person name="Na H."/>
            <person name="Sandor L."/>
            <person name="Lipzen A."/>
            <person name="Clum A."/>
            <person name="Barry K."/>
            <person name="Grigoriev I.V."/>
            <person name="Martin F.M."/>
            <person name="Stajich J.E."/>
            <person name="Smith M.E."/>
            <person name="Bonito G."/>
            <person name="Spatafora J.W."/>
        </authorList>
    </citation>
    <scope>NUCLEOTIDE SEQUENCE [LARGE SCALE GENOMIC DNA]</scope>
    <source>
        <strain evidence="2 3">AD002</strain>
    </source>
</reference>
<dbReference type="EMBL" id="RBNJ01000863">
    <property type="protein sequence ID" value="RUS33871.1"/>
    <property type="molecule type" value="Genomic_DNA"/>
</dbReference>
<feature type="compositionally biased region" description="Polar residues" evidence="1">
    <location>
        <begin position="122"/>
        <end position="139"/>
    </location>
</feature>
<dbReference type="Proteomes" id="UP000274822">
    <property type="component" value="Unassembled WGS sequence"/>
</dbReference>
<accession>A0A433QVM2</accession>
<gene>
    <name evidence="2" type="ORF">BC938DRAFT_483422</name>
</gene>
<organism evidence="2 3">
    <name type="scientific">Jimgerdemannia flammicorona</name>
    <dbReference type="NCBI Taxonomy" id="994334"/>
    <lineage>
        <taxon>Eukaryota</taxon>
        <taxon>Fungi</taxon>
        <taxon>Fungi incertae sedis</taxon>
        <taxon>Mucoromycota</taxon>
        <taxon>Mucoromycotina</taxon>
        <taxon>Endogonomycetes</taxon>
        <taxon>Endogonales</taxon>
        <taxon>Endogonaceae</taxon>
        <taxon>Jimgerdemannia</taxon>
    </lineage>
</organism>
<evidence type="ECO:0000313" key="3">
    <source>
        <dbReference type="Proteomes" id="UP000274822"/>
    </source>
</evidence>
<keyword evidence="3" id="KW-1185">Reference proteome</keyword>
<name>A0A433QVM2_9FUNG</name>
<evidence type="ECO:0000313" key="2">
    <source>
        <dbReference type="EMBL" id="RUS33871.1"/>
    </source>
</evidence>
<comment type="caution">
    <text evidence="2">The sequence shown here is derived from an EMBL/GenBank/DDBJ whole genome shotgun (WGS) entry which is preliminary data.</text>
</comment>
<feature type="region of interest" description="Disordered" evidence="1">
    <location>
        <begin position="121"/>
        <end position="145"/>
    </location>
</feature>
<protein>
    <submittedName>
        <fullName evidence="2">Uncharacterized protein</fullName>
    </submittedName>
</protein>
<evidence type="ECO:0000256" key="1">
    <source>
        <dbReference type="SAM" id="MobiDB-lite"/>
    </source>
</evidence>
<dbReference type="AlphaFoldDB" id="A0A433QVM2"/>
<proteinExistence type="predicted"/>